<dbReference type="EMBL" id="JABBZM010000002">
    <property type="protein sequence ID" value="NMV36770.1"/>
    <property type="molecule type" value="Genomic_DNA"/>
</dbReference>
<dbReference type="Pfam" id="PF13550">
    <property type="entry name" value="Phage-tail_3"/>
    <property type="match status" value="1"/>
</dbReference>
<proteinExistence type="predicted"/>
<dbReference type="AlphaFoldDB" id="A0A848NU12"/>
<keyword evidence="2" id="KW-0472">Membrane</keyword>
<dbReference type="PANTHER" id="PTHR36251:SF2">
    <property type="entry name" value="GIFSY-2 PROPHAGE HOST SPECIFICITY PROTEIN J, PHAGE LAMBDA"/>
    <property type="match status" value="1"/>
</dbReference>
<dbReference type="PANTHER" id="PTHR36251">
    <property type="entry name" value="FELS-1 PROPHAGE HOST SPECIFICITY PROTEIN-RELATED"/>
    <property type="match status" value="1"/>
</dbReference>
<evidence type="ECO:0000313" key="6">
    <source>
        <dbReference type="Proteomes" id="UP000575469"/>
    </source>
</evidence>
<dbReference type="Pfam" id="PF24801">
    <property type="entry name" value="FNIII-A_GpJ"/>
    <property type="match status" value="1"/>
</dbReference>
<name>A0A848NU12_9RALS</name>
<accession>A0A848NU12</accession>
<gene>
    <name evidence="5" type="ORF">HGR00_02475</name>
</gene>
<dbReference type="Proteomes" id="UP000575469">
    <property type="component" value="Unassembled WGS sequence"/>
</dbReference>
<feature type="transmembrane region" description="Helical" evidence="2">
    <location>
        <begin position="95"/>
        <end position="114"/>
    </location>
</feature>
<reference evidence="5 6" key="1">
    <citation type="submission" date="2020-04" db="EMBL/GenBank/DDBJ databases">
        <title>Ralstonia insidiosa genome sequencing and assembly.</title>
        <authorList>
            <person name="Martins R.C.R."/>
            <person name="Perdigao-Neto L.V."/>
            <person name="Levin A.S.S."/>
            <person name="Costa S.F."/>
        </authorList>
    </citation>
    <scope>NUCLEOTIDE SEQUENCE [LARGE SCALE GENOMIC DNA]</scope>
    <source>
        <strain evidence="5 6">5047</strain>
    </source>
</reference>
<feature type="region of interest" description="Disordered" evidence="1">
    <location>
        <begin position="950"/>
        <end position="974"/>
    </location>
</feature>
<organism evidence="5 6">
    <name type="scientific">Ralstonia insidiosa</name>
    <dbReference type="NCBI Taxonomy" id="190721"/>
    <lineage>
        <taxon>Bacteria</taxon>
        <taxon>Pseudomonadati</taxon>
        <taxon>Pseudomonadota</taxon>
        <taxon>Betaproteobacteria</taxon>
        <taxon>Burkholderiales</taxon>
        <taxon>Burkholderiaceae</taxon>
        <taxon>Ralstonia</taxon>
    </lineage>
</organism>
<evidence type="ECO:0000313" key="5">
    <source>
        <dbReference type="EMBL" id="NMV36770.1"/>
    </source>
</evidence>
<evidence type="ECO:0000256" key="1">
    <source>
        <dbReference type="SAM" id="MobiDB-lite"/>
    </source>
</evidence>
<comment type="caution">
    <text evidence="5">The sequence shown here is derived from an EMBL/GenBank/DDBJ whole genome shotgun (WGS) entry which is preliminary data.</text>
</comment>
<feature type="domain" description="Tip attachment protein J" evidence="3">
    <location>
        <begin position="496"/>
        <end position="646"/>
    </location>
</feature>
<keyword evidence="2" id="KW-0812">Transmembrane</keyword>
<keyword evidence="2" id="KW-1133">Transmembrane helix</keyword>
<dbReference type="NCBIfam" id="NF040662">
    <property type="entry name" value="attach_TipJ_rel"/>
    <property type="match status" value="1"/>
</dbReference>
<evidence type="ECO:0000259" key="3">
    <source>
        <dbReference type="Pfam" id="PF13550"/>
    </source>
</evidence>
<evidence type="ECO:0000259" key="4">
    <source>
        <dbReference type="Pfam" id="PF24801"/>
    </source>
</evidence>
<dbReference type="InterPro" id="IPR032876">
    <property type="entry name" value="J_dom"/>
</dbReference>
<evidence type="ECO:0000256" key="2">
    <source>
        <dbReference type="SAM" id="Phobius"/>
    </source>
</evidence>
<dbReference type="InterPro" id="IPR055385">
    <property type="entry name" value="GpJ_HDII-ins2"/>
</dbReference>
<dbReference type="InterPro" id="IPR053171">
    <property type="entry name" value="Viral_Tip_Attach_Protein"/>
</dbReference>
<sequence>MFKATLVHCRDPFRPHLSREVVQLRRRVRLDTLLRARGMITGRGRSIRRIHTFMPMLNGKPVLERDWSRPIRHGDLVVIAHLPQGGGGNSNPLQFVLQIALIAAALYAPYLAGLTQVVNGVTVVTTGGALLSAGVMLAGSLLINALVPPTRAPTSFGGSQASPTYTIGAQGNQARLQNVIPVLYGRYRVYPDFAAQPYIENNGNQQYLYQLFCISQGEISVEKVLIEDTDINSFAEVQYEIIPPGGAMTLFPDNVVTSNAVTGLELRGANESAAGWVGPFVASPAATQANYIGIDINLPQGLFSADNEGNPQAASVTYQIQAQLIDDSGAAIGGWFDLAVQTITLATMQPQMLSQRYLVPSGRYQIRAQRVGNKDLGSRVANTVQWTGLRAYLPSQHYYGNVTLLAMIVRATNNLNSQTARKINVIATRKLPVWNGASWSAPVATRNPAWALADVLRNADYGRGLSDSRINLASLQHLAAVWDARGDRFDGVFDTASTLWDALSQIANVGDAMPVYYAGVIDFVRDEAKAIRTAMFTPNNIVAGSLSIEYLFPNYDTPDHVIVEYVDGTTFQAAEVPCVLSGGTQLRPSRLKMFGCTDRNQAWRHGMRLAAANRDRRRNITLVTEMEGYIPRYGDLVAVSHDVPAWGLSGVVLGYAAGVVTTSEPLSWTPGQAHYMAFRKRDGSVDGPYSVTQGVDEFSAVVAGSPALYVSDGASEEPTQYQFGPGERRGLDCQVLGVFPKGDGQVEMTLVNYAPSVQDAELGGDAPPPPPASLLPGVSDAPVVSSVSVTGTPQSGVSVISCTAARGAVAYEFQVSSDAGATWTGMGLSSTPSINANLGAGSWQVRARAIGTMQGPWAIWGGSIAAQSCPPGAPTLTLQNPPFVGGSMHINVSSARGDYRHVKVKTGGVLRYEYDTTNFVIDWDINLAIQWNAVSPSTTFEVTENNAVGSSPSTASLTVTKSAPPSPTGTYNKGSEVNTGLLTINAVSGLDIDTYYIRSGSPTGPIVYHGAVGGSITTTDNVTYYLSVTDKWGNTSASTAITAVYP</sequence>
<protein>
    <submittedName>
        <fullName evidence="5">Phage tail protein</fullName>
    </submittedName>
</protein>
<feature type="transmembrane region" description="Helical" evidence="2">
    <location>
        <begin position="121"/>
        <end position="143"/>
    </location>
</feature>
<dbReference type="RefSeq" id="WP_169339127.1">
    <property type="nucleotide sequence ID" value="NZ_JABBZM010000002.1"/>
</dbReference>
<feature type="domain" description="Tip attachment protein J HDII-ins2" evidence="4">
    <location>
        <begin position="279"/>
        <end position="391"/>
    </location>
</feature>